<evidence type="ECO:0000256" key="2">
    <source>
        <dbReference type="ARBA" id="ARBA00023078"/>
    </source>
</evidence>
<dbReference type="GO" id="GO:0009523">
    <property type="term" value="C:photosystem II"/>
    <property type="evidence" value="ECO:0007669"/>
    <property type="project" value="InterPro"/>
</dbReference>
<evidence type="ECO:0000313" key="7">
    <source>
        <dbReference type="Proteomes" id="UP000077202"/>
    </source>
</evidence>
<evidence type="ECO:0000256" key="3">
    <source>
        <dbReference type="ARBA" id="ARBA00023136"/>
    </source>
</evidence>
<dbReference type="Proteomes" id="UP000077202">
    <property type="component" value="Unassembled WGS sequence"/>
</dbReference>
<keyword evidence="3" id="KW-0472">Membrane</keyword>
<keyword evidence="7" id="KW-1185">Reference proteome</keyword>
<dbReference type="AlphaFoldDB" id="A0A176W3U1"/>
<evidence type="ECO:0008006" key="8">
    <source>
        <dbReference type="Google" id="ProtNLM"/>
    </source>
</evidence>
<gene>
    <name evidence="6" type="ORF">AXG93_4193s1040</name>
</gene>
<dbReference type="InterPro" id="IPR038450">
    <property type="entry name" value="PSII_Psb27_sf"/>
</dbReference>
<dbReference type="Pfam" id="PF13326">
    <property type="entry name" value="PSII_Pbs27"/>
    <property type="match status" value="1"/>
</dbReference>
<dbReference type="PANTHER" id="PTHR34041">
    <property type="entry name" value="PHOTOSYSTEM II REPAIR PROTEIN PSB27-H1, CHLOROPLASTIC"/>
    <property type="match status" value="1"/>
</dbReference>
<dbReference type="GO" id="GO:0010206">
    <property type="term" value="P:photosystem II repair"/>
    <property type="evidence" value="ECO:0007669"/>
    <property type="project" value="InterPro"/>
</dbReference>
<evidence type="ECO:0000256" key="1">
    <source>
        <dbReference type="ARBA" id="ARBA00004370"/>
    </source>
</evidence>
<accession>A0A176W3U1</accession>
<dbReference type="PANTHER" id="PTHR34041:SF1">
    <property type="entry name" value="PHOTOSYSTEM II REPAIR PROTEIN PSB27-H1, CHLOROPLASTIC"/>
    <property type="match status" value="1"/>
</dbReference>
<feature type="region of interest" description="Disordered" evidence="5">
    <location>
        <begin position="1"/>
        <end position="88"/>
    </location>
</feature>
<name>A0A176W3U1_MARPO</name>
<proteinExistence type="inferred from homology"/>
<dbReference type="EMBL" id="LVLJ01001842">
    <property type="protein sequence ID" value="OAE27704.1"/>
    <property type="molecule type" value="Genomic_DNA"/>
</dbReference>
<dbReference type="Gene3D" id="1.20.58.810">
    <property type="entry name" value="Photosystem II Pbs27"/>
    <property type="match status" value="1"/>
</dbReference>
<dbReference type="GO" id="GO:0010207">
    <property type="term" value="P:photosystem II assembly"/>
    <property type="evidence" value="ECO:0007669"/>
    <property type="project" value="InterPro"/>
</dbReference>
<protein>
    <recommendedName>
        <fullName evidence="8">Photosystem II Psb27 protein</fullName>
    </recommendedName>
</protein>
<dbReference type="FunFam" id="1.20.58.810:FF:000001">
    <property type="entry name" value="Photosystem II lipoprotein Psb27"/>
    <property type="match status" value="1"/>
</dbReference>
<evidence type="ECO:0000313" key="6">
    <source>
        <dbReference type="EMBL" id="OAE27704.1"/>
    </source>
</evidence>
<dbReference type="InterPro" id="IPR025585">
    <property type="entry name" value="PSII_Psb27"/>
</dbReference>
<evidence type="ECO:0000256" key="5">
    <source>
        <dbReference type="SAM" id="MobiDB-lite"/>
    </source>
</evidence>
<dbReference type="HAMAP" id="MF_01481">
    <property type="entry name" value="PSII_Psb27"/>
    <property type="match status" value="1"/>
</dbReference>
<dbReference type="GO" id="GO:0009543">
    <property type="term" value="C:chloroplast thylakoid lumen"/>
    <property type="evidence" value="ECO:0007669"/>
    <property type="project" value="TreeGrafter"/>
</dbReference>
<evidence type="ECO:0000256" key="4">
    <source>
        <dbReference type="ARBA" id="ARBA00060385"/>
    </source>
</evidence>
<keyword evidence="2" id="KW-0793">Thylakoid</keyword>
<comment type="caution">
    <text evidence="6">The sequence shown here is derived from an EMBL/GenBank/DDBJ whole genome shotgun (WGS) entry which is preliminary data.</text>
</comment>
<sequence>MPRGGTRGGRSVVHRAGPWKGDPGASNCAGRGQGPSDSERVDGARSRGFAEFQFSIEQQKFDGKSRGPGRGVGSRNQQQQQQEQEMASVVQSTALSSVQCLCNHSLRIQNGAGAAPAMAAFPTASSKPIARLVTCAVQEGAESHSSSDISRREAVLSGVTALIGGLGLAPAAFAEFEEDYKKETQAVIEQVKGTLALEKTDPTKSDAVAALRRSSNDWVAKYRREKSVAGRPSFSNMYSVINAISGHYTSYGPNVAIPVKRKDRIFEEINIAEKALNRGRLNLARGSSMNTETGLA</sequence>
<reference evidence="6" key="1">
    <citation type="submission" date="2016-03" db="EMBL/GenBank/DDBJ databases">
        <title>Mechanisms controlling the formation of the plant cell surface in tip-growing cells are functionally conserved among land plants.</title>
        <authorList>
            <person name="Honkanen S."/>
            <person name="Jones V.A."/>
            <person name="Morieri G."/>
            <person name="Champion C."/>
            <person name="Hetherington A.J."/>
            <person name="Kelly S."/>
            <person name="Saint-Marcoux D."/>
            <person name="Proust H."/>
            <person name="Prescott H."/>
            <person name="Dolan L."/>
        </authorList>
    </citation>
    <scope>NUCLEOTIDE SEQUENCE [LARGE SCALE GENOMIC DNA]</scope>
    <source>
        <tissue evidence="6">Whole gametophyte</tissue>
    </source>
</reference>
<comment type="subcellular location">
    <subcellularLocation>
        <location evidence="1">Membrane</location>
    </subcellularLocation>
    <subcellularLocation>
        <location evidence="4">Thylakoid</location>
    </subcellularLocation>
</comment>
<organism evidence="6 7">
    <name type="scientific">Marchantia polymorpha subsp. ruderalis</name>
    <dbReference type="NCBI Taxonomy" id="1480154"/>
    <lineage>
        <taxon>Eukaryota</taxon>
        <taxon>Viridiplantae</taxon>
        <taxon>Streptophyta</taxon>
        <taxon>Embryophyta</taxon>
        <taxon>Marchantiophyta</taxon>
        <taxon>Marchantiopsida</taxon>
        <taxon>Marchantiidae</taxon>
        <taxon>Marchantiales</taxon>
        <taxon>Marchantiaceae</taxon>
        <taxon>Marchantia</taxon>
    </lineage>
</organism>